<dbReference type="Proteomes" id="UP000604046">
    <property type="component" value="Unassembled WGS sequence"/>
</dbReference>
<name>A0A812UFX2_9DINO</name>
<proteinExistence type="predicted"/>
<sequence>MICGFSFSASLPSRWRFPLLPAFCPFRFLSFLTSMTHYHRMGVQYQEKVRIHEVVHSAYFEDTEDGTCTSTMPSSALRQIPQIKTFDDIFISSGSTTAAILSSIAPVTRRILSPLSKTIYQEIHNKINTKMNIGQILKKIPAPGTHQSSVLRSPLFRRCTKSRSRVLRAPHRPHRLHAQSQSKLRNDNFFAV</sequence>
<dbReference type="EMBL" id="CAJNDS010002692">
    <property type="protein sequence ID" value="CAE7566411.1"/>
    <property type="molecule type" value="Genomic_DNA"/>
</dbReference>
<dbReference type="AlphaFoldDB" id="A0A812UFX2"/>
<keyword evidence="2" id="KW-1185">Reference proteome</keyword>
<comment type="caution">
    <text evidence="1">The sequence shown here is derived from an EMBL/GenBank/DDBJ whole genome shotgun (WGS) entry which is preliminary data.</text>
</comment>
<organism evidence="1 2">
    <name type="scientific">Symbiodinium natans</name>
    <dbReference type="NCBI Taxonomy" id="878477"/>
    <lineage>
        <taxon>Eukaryota</taxon>
        <taxon>Sar</taxon>
        <taxon>Alveolata</taxon>
        <taxon>Dinophyceae</taxon>
        <taxon>Suessiales</taxon>
        <taxon>Symbiodiniaceae</taxon>
        <taxon>Symbiodinium</taxon>
    </lineage>
</organism>
<accession>A0A812UFX2</accession>
<protein>
    <submittedName>
        <fullName evidence="1">Uncharacterized protein</fullName>
    </submittedName>
</protein>
<gene>
    <name evidence="1" type="ORF">SNAT2548_LOCUS32109</name>
</gene>
<evidence type="ECO:0000313" key="1">
    <source>
        <dbReference type="EMBL" id="CAE7566411.1"/>
    </source>
</evidence>
<reference evidence="1" key="1">
    <citation type="submission" date="2021-02" db="EMBL/GenBank/DDBJ databases">
        <authorList>
            <person name="Dougan E. K."/>
            <person name="Rhodes N."/>
            <person name="Thang M."/>
            <person name="Chan C."/>
        </authorList>
    </citation>
    <scope>NUCLEOTIDE SEQUENCE</scope>
</reference>
<evidence type="ECO:0000313" key="2">
    <source>
        <dbReference type="Proteomes" id="UP000604046"/>
    </source>
</evidence>